<accession>A0A291W3E6</accession>
<protein>
    <submittedName>
        <fullName evidence="2">Uncharacterized protein</fullName>
    </submittedName>
</protein>
<dbReference type="RefSeq" id="WP_159399783.1">
    <property type="nucleotide sequence ID" value="NZ_CP023976.1"/>
</dbReference>
<dbReference type="EMBL" id="CP023976">
    <property type="protein sequence ID" value="ATM24524.1"/>
    <property type="molecule type" value="Genomic_DNA"/>
</dbReference>
<geneLocation type="plasmid" evidence="3">
    <name>pmdjk44.1</name>
</geneLocation>
<evidence type="ECO:0000256" key="1">
    <source>
        <dbReference type="SAM" id="MobiDB-lite"/>
    </source>
</evidence>
<dbReference type="Proteomes" id="UP000195880">
    <property type="component" value="Plasmid pMDJK44.1"/>
</dbReference>
<keyword evidence="3" id="KW-1185">Reference proteome</keyword>
<reference evidence="2 3" key="1">
    <citation type="submission" date="2017-10" db="EMBL/GenBank/DDBJ databases">
        <title>Streptomyces alboflavus Genome sequencing and assembly.</title>
        <authorList>
            <person name="Wang Y."/>
            <person name="Du B."/>
            <person name="Ding Y."/>
            <person name="Liu H."/>
            <person name="Hou Q."/>
            <person name="Liu K."/>
            <person name="Wang C."/>
            <person name="Yao L."/>
        </authorList>
    </citation>
    <scope>NUCLEOTIDE SEQUENCE [LARGE SCALE GENOMIC DNA]</scope>
    <source>
        <strain evidence="2 3">MDJK44</strain>
        <plasmid evidence="3">Plasmid pmdjk44.1</plasmid>
    </source>
</reference>
<organism evidence="2 3">
    <name type="scientific">Streptomyces alboflavus</name>
    <dbReference type="NCBI Taxonomy" id="67267"/>
    <lineage>
        <taxon>Bacteria</taxon>
        <taxon>Bacillati</taxon>
        <taxon>Actinomycetota</taxon>
        <taxon>Actinomycetes</taxon>
        <taxon>Kitasatosporales</taxon>
        <taxon>Streptomycetaceae</taxon>
        <taxon>Streptomyces</taxon>
    </lineage>
</organism>
<proteinExistence type="predicted"/>
<gene>
    <name evidence="2" type="ORF">SMD44_p10025</name>
</gene>
<dbReference type="AlphaFoldDB" id="A0A291W3E6"/>
<feature type="region of interest" description="Disordered" evidence="1">
    <location>
        <begin position="43"/>
        <end position="75"/>
    </location>
</feature>
<evidence type="ECO:0000313" key="2">
    <source>
        <dbReference type="EMBL" id="ATM24524.1"/>
    </source>
</evidence>
<name>A0A291W3E6_9ACTN</name>
<keyword evidence="2" id="KW-0614">Plasmid</keyword>
<sequence length="75" mass="7680">MSTTDHAAAPPPHAADLIRAAAQLGVKATGLDESVRNTVREKVSRHVNGAGKSRAEARPATLLTPDRAARTGAAA</sequence>
<dbReference type="KEGG" id="salf:SMD44_p10025"/>
<evidence type="ECO:0000313" key="3">
    <source>
        <dbReference type="Proteomes" id="UP000195880"/>
    </source>
</evidence>